<protein>
    <recommendedName>
        <fullName evidence="1">HTH cro/C1-type domain-containing protein</fullName>
    </recommendedName>
</protein>
<dbReference type="GO" id="GO:0003677">
    <property type="term" value="F:DNA binding"/>
    <property type="evidence" value="ECO:0007669"/>
    <property type="project" value="InterPro"/>
</dbReference>
<evidence type="ECO:0000313" key="2">
    <source>
        <dbReference type="EMBL" id="OLN24067.1"/>
    </source>
</evidence>
<dbReference type="AlphaFoldDB" id="A0A1Q8Q9Q2"/>
<dbReference type="Proteomes" id="UP000185568">
    <property type="component" value="Unassembled WGS sequence"/>
</dbReference>
<dbReference type="SUPFAM" id="SSF47413">
    <property type="entry name" value="lambda repressor-like DNA-binding domains"/>
    <property type="match status" value="1"/>
</dbReference>
<evidence type="ECO:0000259" key="1">
    <source>
        <dbReference type="PROSITE" id="PS50943"/>
    </source>
</evidence>
<feature type="domain" description="HTH cro/C1-type" evidence="1">
    <location>
        <begin position="7"/>
        <end position="62"/>
    </location>
</feature>
<evidence type="ECO:0000313" key="3">
    <source>
        <dbReference type="Proteomes" id="UP000185568"/>
    </source>
</evidence>
<reference evidence="2 3" key="1">
    <citation type="submission" date="2016-12" db="EMBL/GenBank/DDBJ databases">
        <title>Domibacillus antri genome sequencing.</title>
        <authorList>
            <person name="Verma A."/>
            <person name="Krishnamurthi S."/>
        </authorList>
    </citation>
    <scope>NUCLEOTIDE SEQUENCE [LARGE SCALE GENOMIC DNA]</scope>
    <source>
        <strain evidence="2 3">XD80</strain>
    </source>
</reference>
<dbReference type="InterPro" id="IPR010982">
    <property type="entry name" value="Lambda_DNA-bd_dom_sf"/>
</dbReference>
<dbReference type="CDD" id="cd00093">
    <property type="entry name" value="HTH_XRE"/>
    <property type="match status" value="1"/>
</dbReference>
<dbReference type="SMART" id="SM00530">
    <property type="entry name" value="HTH_XRE"/>
    <property type="match status" value="1"/>
</dbReference>
<dbReference type="Pfam" id="PF01381">
    <property type="entry name" value="HTH_3"/>
    <property type="match status" value="1"/>
</dbReference>
<dbReference type="InterPro" id="IPR001387">
    <property type="entry name" value="Cro/C1-type_HTH"/>
</dbReference>
<dbReference type="OrthoDB" id="2968479at2"/>
<gene>
    <name evidence="2" type="ORF">BTO30_01210</name>
</gene>
<keyword evidence="3" id="KW-1185">Reference proteome</keyword>
<sequence length="136" mass="16195">MQLNELLRYYRKNVLNISQQEMAKRLNISQSSISKYERDGTGIESSMLVRMMNAYQIPKPLFMQALFENSIDYETLSVREHKKSIFEEDFLFFEKLFNDYPNLKKELYHLAYMNKKDRDKHAKAITAMIKAHLSVT</sequence>
<dbReference type="STRING" id="1714264.BTO30_01210"/>
<dbReference type="PROSITE" id="PS50943">
    <property type="entry name" value="HTH_CROC1"/>
    <property type="match status" value="1"/>
</dbReference>
<name>A0A1Q8Q9Q2_9BACI</name>
<dbReference type="Gene3D" id="1.10.260.40">
    <property type="entry name" value="lambda repressor-like DNA-binding domains"/>
    <property type="match status" value="1"/>
</dbReference>
<dbReference type="RefSeq" id="WP_075396885.1">
    <property type="nucleotide sequence ID" value="NZ_MSDU01000003.1"/>
</dbReference>
<dbReference type="EMBL" id="MSDU01000003">
    <property type="protein sequence ID" value="OLN24067.1"/>
    <property type="molecule type" value="Genomic_DNA"/>
</dbReference>
<comment type="caution">
    <text evidence="2">The sequence shown here is derived from an EMBL/GenBank/DDBJ whole genome shotgun (WGS) entry which is preliminary data.</text>
</comment>
<organism evidence="2 3">
    <name type="scientific">Domibacillus antri</name>
    <dbReference type="NCBI Taxonomy" id="1714264"/>
    <lineage>
        <taxon>Bacteria</taxon>
        <taxon>Bacillati</taxon>
        <taxon>Bacillota</taxon>
        <taxon>Bacilli</taxon>
        <taxon>Bacillales</taxon>
        <taxon>Bacillaceae</taxon>
        <taxon>Domibacillus</taxon>
    </lineage>
</organism>
<accession>A0A1Q8Q9Q2</accession>
<proteinExistence type="predicted"/>